<accession>A0A382S036</accession>
<protein>
    <recommendedName>
        <fullName evidence="2">Bacterial surface antigen (D15) domain-containing protein</fullName>
    </recommendedName>
</protein>
<organism evidence="1">
    <name type="scientific">marine metagenome</name>
    <dbReference type="NCBI Taxonomy" id="408172"/>
    <lineage>
        <taxon>unclassified sequences</taxon>
        <taxon>metagenomes</taxon>
        <taxon>ecological metagenomes</taxon>
    </lineage>
</organism>
<evidence type="ECO:0000313" key="1">
    <source>
        <dbReference type="EMBL" id="SVD03304.1"/>
    </source>
</evidence>
<sequence length="315" mass="36048">PESPEEPEFTLKFKHSWARAADLGLNFFDRQLEFYYGGAFAFPEIDLERSDLADFGDWENMTPAEQEDSIADFIKNFLLYIDLVNIFVTRQGLKIDLTDDRIDPREGYRFQYEKYGFEGEGLKNFDVEDHTLTAYYPNEDLSSVLVANVFFSKSNVKKRLSIFGDTDVEDTEKAVAECIEESKKEERDSSVSIETSCRGFVRGVQDFNLEGNNSNATSLGGPNRLRSYPISRFYDKYSFFAGLEYRTYYLESSSPFDYFFEKGVFEAVQSAVFYEIGQVSPTNNSALYSNFKYSTGIGLRLVFSSVVIRADYATG</sequence>
<dbReference type="AlphaFoldDB" id="A0A382S036"/>
<dbReference type="Gene3D" id="2.40.160.50">
    <property type="entry name" value="membrane protein fhac: a member of the omp85/tpsb transporter family"/>
    <property type="match status" value="1"/>
</dbReference>
<proteinExistence type="predicted"/>
<dbReference type="EMBL" id="UINC01125462">
    <property type="protein sequence ID" value="SVD03304.1"/>
    <property type="molecule type" value="Genomic_DNA"/>
</dbReference>
<name>A0A382S036_9ZZZZ</name>
<reference evidence="1" key="1">
    <citation type="submission" date="2018-05" db="EMBL/GenBank/DDBJ databases">
        <authorList>
            <person name="Lanie J.A."/>
            <person name="Ng W.-L."/>
            <person name="Kazmierczak K.M."/>
            <person name="Andrzejewski T.M."/>
            <person name="Davidsen T.M."/>
            <person name="Wayne K.J."/>
            <person name="Tettelin H."/>
            <person name="Glass J.I."/>
            <person name="Rusch D."/>
            <person name="Podicherti R."/>
            <person name="Tsui H.-C.T."/>
            <person name="Winkler M.E."/>
        </authorList>
    </citation>
    <scope>NUCLEOTIDE SEQUENCE</scope>
</reference>
<evidence type="ECO:0008006" key="2">
    <source>
        <dbReference type="Google" id="ProtNLM"/>
    </source>
</evidence>
<feature type="non-terminal residue" evidence="1">
    <location>
        <position position="1"/>
    </location>
</feature>
<feature type="non-terminal residue" evidence="1">
    <location>
        <position position="315"/>
    </location>
</feature>
<gene>
    <name evidence="1" type="ORF">METZ01_LOCUS356158</name>
</gene>